<dbReference type="InterPro" id="IPR029044">
    <property type="entry name" value="Nucleotide-diphossugar_trans"/>
</dbReference>
<evidence type="ECO:0008006" key="3">
    <source>
        <dbReference type="Google" id="ProtNLM"/>
    </source>
</evidence>
<dbReference type="RefSeq" id="WP_111199729.1">
    <property type="nucleotide sequence ID" value="NZ_QKVK01000009.1"/>
</dbReference>
<gene>
    <name evidence="1" type="ORF">DK847_16960</name>
</gene>
<dbReference type="AlphaFoldDB" id="A0A2W2AJA4"/>
<accession>A0A2W2AJA4</accession>
<dbReference type="Proteomes" id="UP000248795">
    <property type="component" value="Unassembled WGS sequence"/>
</dbReference>
<keyword evidence="2" id="KW-1185">Reference proteome</keyword>
<evidence type="ECO:0000313" key="1">
    <source>
        <dbReference type="EMBL" id="PZF75535.1"/>
    </source>
</evidence>
<name>A0A2W2AJA4_9HYPH</name>
<dbReference type="EMBL" id="QKVK01000009">
    <property type="protein sequence ID" value="PZF75535.1"/>
    <property type="molecule type" value="Genomic_DNA"/>
</dbReference>
<dbReference type="SUPFAM" id="SSF53448">
    <property type="entry name" value="Nucleotide-diphospho-sugar transferases"/>
    <property type="match status" value="1"/>
</dbReference>
<proteinExistence type="predicted"/>
<evidence type="ECO:0000313" key="2">
    <source>
        <dbReference type="Proteomes" id="UP000248795"/>
    </source>
</evidence>
<organism evidence="1 2">
    <name type="scientific">Aestuariivirga litoralis</name>
    <dbReference type="NCBI Taxonomy" id="2650924"/>
    <lineage>
        <taxon>Bacteria</taxon>
        <taxon>Pseudomonadati</taxon>
        <taxon>Pseudomonadota</taxon>
        <taxon>Alphaproteobacteria</taxon>
        <taxon>Hyphomicrobiales</taxon>
        <taxon>Aestuariivirgaceae</taxon>
        <taxon>Aestuariivirga</taxon>
    </lineage>
</organism>
<reference evidence="2" key="1">
    <citation type="submission" date="2018-06" db="EMBL/GenBank/DDBJ databases">
        <title>Aestuariibacter litoralis strain KCTC 52945T.</title>
        <authorList>
            <person name="Li X."/>
            <person name="Salam N."/>
            <person name="Li J.-L."/>
            <person name="Chen Y.-M."/>
            <person name="Yang Z.-W."/>
            <person name="Zhang L.-Y."/>
            <person name="Han M.-X."/>
            <person name="Xiao M."/>
            <person name="Li W.-J."/>
        </authorList>
    </citation>
    <scope>NUCLEOTIDE SEQUENCE [LARGE SCALE GENOMIC DNA]</scope>
    <source>
        <strain evidence="2">KCTC 52945</strain>
    </source>
</reference>
<protein>
    <recommendedName>
        <fullName evidence="3">Nucleotide-diphospho-sugar transferase domain-containing protein</fullName>
    </recommendedName>
</protein>
<dbReference type="Gene3D" id="3.90.550.10">
    <property type="entry name" value="Spore Coat Polysaccharide Biosynthesis Protein SpsA, Chain A"/>
    <property type="match status" value="1"/>
</dbReference>
<comment type="caution">
    <text evidence="1">The sequence shown here is derived from an EMBL/GenBank/DDBJ whole genome shotgun (WGS) entry which is preliminary data.</text>
</comment>
<sequence length="248" mass="28471">MVAAQQAGRGIIYIASGAPYVRDAERSARSAKKQHPDLPIALFSDVPSKDPAIDMWFEVKDPHRRSKLDYLARSPFRDTLYLDADTRVIGSITEPFGLLDRYDLAGCHVENRHPVSSATARLTDPKVDPGFTGFNGGVLYYRLSDRMQTFLARWSEGYKSENAKFDQPILRRLMWEMPEIGVIAIPTEYNVRTLRGILFRSKNESEARLLHLPWYKSADSALYRFWRTIRTGRCYPGNLVLMIRAFFM</sequence>